<dbReference type="STRING" id="269799.Gmet_2744"/>
<dbReference type="InterPro" id="IPR027405">
    <property type="entry name" value="YidB-like"/>
</dbReference>
<accession>Q39S12</accession>
<evidence type="ECO:0000313" key="1">
    <source>
        <dbReference type="EMBL" id="ABB32962.1"/>
    </source>
</evidence>
<gene>
    <name evidence="1" type="ordered locus">Gmet_2744</name>
</gene>
<dbReference type="HOGENOM" id="CLU_084747_5_0_7"/>
<sequence>MGLLDELVSKATGMLGGGQGEGQEGLLGGVMEMLGGQGGLGNLVQNFKDKGLGDIISSWVSTGQNLPINADQIKEGLGSETIQNLAAKVGISPDDLSSKLSELLPGVVDKLTPDGQIPEGGLLEKGLEFLKGKLG</sequence>
<proteinExistence type="predicted"/>
<dbReference type="Pfam" id="PF20159">
    <property type="entry name" value="YidB"/>
    <property type="match status" value="1"/>
</dbReference>
<dbReference type="EMBL" id="CP000148">
    <property type="protein sequence ID" value="ABB32962.1"/>
    <property type="molecule type" value="Genomic_DNA"/>
</dbReference>
<protein>
    <recommendedName>
        <fullName evidence="3">DUF937 domain-containing protein</fullName>
    </recommendedName>
</protein>
<dbReference type="SUPFAM" id="SSF140804">
    <property type="entry name" value="YidB-like"/>
    <property type="match status" value="1"/>
</dbReference>
<dbReference type="RefSeq" id="WP_004511715.1">
    <property type="nucleotide sequence ID" value="NC_007517.1"/>
</dbReference>
<reference evidence="1 2" key="2">
    <citation type="journal article" date="2009" name="BMC Microbiol.">
        <title>The genome sequence of Geobacter metallireducens: features of metabolism, physiology and regulation common and dissimilar to Geobacter sulfurreducens.</title>
        <authorList>
            <person name="Aklujkar M."/>
            <person name="Krushkal J."/>
            <person name="DiBartolo G."/>
            <person name="Lapidus A."/>
            <person name="Land M.L."/>
            <person name="Lovley D.R."/>
        </authorList>
    </citation>
    <scope>NUCLEOTIDE SEQUENCE [LARGE SCALE GENOMIC DNA]</scope>
    <source>
        <strain evidence="2">ATCC 53774 / DSM 7210 / GS-15</strain>
    </source>
</reference>
<evidence type="ECO:0008006" key="3">
    <source>
        <dbReference type="Google" id="ProtNLM"/>
    </source>
</evidence>
<evidence type="ECO:0000313" key="2">
    <source>
        <dbReference type="Proteomes" id="UP000007073"/>
    </source>
</evidence>
<keyword evidence="2" id="KW-1185">Reference proteome</keyword>
<dbReference type="KEGG" id="gme:Gmet_2744"/>
<dbReference type="Gene3D" id="1.10.10.690">
    <property type="entry name" value="YidB-like"/>
    <property type="match status" value="1"/>
</dbReference>
<name>Q39S12_GEOMG</name>
<organism evidence="1 2">
    <name type="scientific">Geobacter metallireducens (strain ATCC 53774 / DSM 7210 / GS-15)</name>
    <dbReference type="NCBI Taxonomy" id="269799"/>
    <lineage>
        <taxon>Bacteria</taxon>
        <taxon>Pseudomonadati</taxon>
        <taxon>Thermodesulfobacteriota</taxon>
        <taxon>Desulfuromonadia</taxon>
        <taxon>Geobacterales</taxon>
        <taxon>Geobacteraceae</taxon>
        <taxon>Geobacter</taxon>
    </lineage>
</organism>
<dbReference type="Proteomes" id="UP000007073">
    <property type="component" value="Chromosome"/>
</dbReference>
<dbReference type="AlphaFoldDB" id="Q39S12"/>
<dbReference type="InterPro" id="IPR045372">
    <property type="entry name" value="YidB"/>
</dbReference>
<reference evidence="1 2" key="1">
    <citation type="submission" date="2005-10" db="EMBL/GenBank/DDBJ databases">
        <title>Complete sequence of Geobacter metallireducens GS-15.</title>
        <authorList>
            <consortium name="US DOE Joint Genome Institute"/>
            <person name="Copeland A."/>
            <person name="Lucas S."/>
            <person name="Lapidus A."/>
            <person name="Barry K."/>
            <person name="Detter J.C."/>
            <person name="Glavina T."/>
            <person name="Hammon N."/>
            <person name="Israni S."/>
            <person name="Pitluck S."/>
            <person name="Di Bartolo G."/>
            <person name="Chain P."/>
            <person name="Schmutz J."/>
            <person name="Larimer F."/>
            <person name="Land M."/>
            <person name="Kyrpides N."/>
            <person name="Ivanova N."/>
            <person name="Richardson P."/>
        </authorList>
    </citation>
    <scope>NUCLEOTIDE SEQUENCE [LARGE SCALE GENOMIC DNA]</scope>
    <source>
        <strain evidence="2">ATCC 53774 / DSM 7210 / GS-15</strain>
    </source>
</reference>
<dbReference type="eggNOG" id="COG3753">
    <property type="taxonomic scope" value="Bacteria"/>
</dbReference>